<dbReference type="OrthoDB" id="498011at2759"/>
<evidence type="ECO:0000313" key="6">
    <source>
        <dbReference type="EMBL" id="GER52754.1"/>
    </source>
</evidence>
<sequence length="128" mass="15097">MEKPHSLNPLLQILIELRFTSFLPWKKKERRADSLAPWQCRQLRFSEYLPNPNVPAIPHHDESLYCINNLFNCESSSLRMKFPFKESDRTVMKQLITRFIVNFRTAYTSHILDQVKALGFQQATVESI</sequence>
<keyword evidence="2 6" id="KW-0240">DNA-directed RNA polymerase</keyword>
<dbReference type="GO" id="GO:0003899">
    <property type="term" value="F:DNA-directed RNA polymerase activity"/>
    <property type="evidence" value="ECO:0007669"/>
    <property type="project" value="UniProtKB-EC"/>
</dbReference>
<evidence type="ECO:0000256" key="1">
    <source>
        <dbReference type="ARBA" id="ARBA00012418"/>
    </source>
</evidence>
<name>A0A5A7R8U3_STRAF</name>
<keyword evidence="5" id="KW-0804">Transcription</keyword>
<evidence type="ECO:0000256" key="2">
    <source>
        <dbReference type="ARBA" id="ARBA00022478"/>
    </source>
</evidence>
<comment type="caution">
    <text evidence="6">The sequence shown here is derived from an EMBL/GenBank/DDBJ whole genome shotgun (WGS) entry which is preliminary data.</text>
</comment>
<dbReference type="EC" id="2.7.7.6" evidence="1"/>
<evidence type="ECO:0000313" key="7">
    <source>
        <dbReference type="Proteomes" id="UP000325081"/>
    </source>
</evidence>
<keyword evidence="4" id="KW-0548">Nucleotidyltransferase</keyword>
<organism evidence="6 7">
    <name type="scientific">Striga asiatica</name>
    <name type="common">Asiatic witchweed</name>
    <name type="synonym">Buchnera asiatica</name>
    <dbReference type="NCBI Taxonomy" id="4170"/>
    <lineage>
        <taxon>Eukaryota</taxon>
        <taxon>Viridiplantae</taxon>
        <taxon>Streptophyta</taxon>
        <taxon>Embryophyta</taxon>
        <taxon>Tracheophyta</taxon>
        <taxon>Spermatophyta</taxon>
        <taxon>Magnoliopsida</taxon>
        <taxon>eudicotyledons</taxon>
        <taxon>Gunneridae</taxon>
        <taxon>Pentapetalae</taxon>
        <taxon>asterids</taxon>
        <taxon>lamiids</taxon>
        <taxon>Lamiales</taxon>
        <taxon>Orobanchaceae</taxon>
        <taxon>Buchnereae</taxon>
        <taxon>Striga</taxon>
    </lineage>
</organism>
<gene>
    <name evidence="6" type="ORF">STAS_30239</name>
</gene>
<evidence type="ECO:0000256" key="4">
    <source>
        <dbReference type="ARBA" id="ARBA00022695"/>
    </source>
</evidence>
<dbReference type="Proteomes" id="UP000325081">
    <property type="component" value="Unassembled WGS sequence"/>
</dbReference>
<accession>A0A5A7R8U3</accession>
<dbReference type="EMBL" id="BKCP01010514">
    <property type="protein sequence ID" value="GER52754.1"/>
    <property type="molecule type" value="Genomic_DNA"/>
</dbReference>
<evidence type="ECO:0000256" key="3">
    <source>
        <dbReference type="ARBA" id="ARBA00022679"/>
    </source>
</evidence>
<dbReference type="Gene3D" id="1.10.274.100">
    <property type="entry name" value="RNA polymerase Rpb1, domain 3"/>
    <property type="match status" value="1"/>
</dbReference>
<dbReference type="GO" id="GO:0000428">
    <property type="term" value="C:DNA-directed RNA polymerase complex"/>
    <property type="evidence" value="ECO:0007669"/>
    <property type="project" value="UniProtKB-KW"/>
</dbReference>
<dbReference type="InterPro" id="IPR042102">
    <property type="entry name" value="RNA_pol_Rpb1_3_sf"/>
</dbReference>
<keyword evidence="3" id="KW-0808">Transferase</keyword>
<protein>
    <recommendedName>
        <fullName evidence="1">DNA-directed RNA polymerase</fullName>
        <ecNumber evidence="1">2.7.7.6</ecNumber>
    </recommendedName>
</protein>
<reference evidence="7" key="1">
    <citation type="journal article" date="2019" name="Curr. Biol.">
        <title>Genome Sequence of Striga asiatica Provides Insight into the Evolution of Plant Parasitism.</title>
        <authorList>
            <person name="Yoshida S."/>
            <person name="Kim S."/>
            <person name="Wafula E.K."/>
            <person name="Tanskanen J."/>
            <person name="Kim Y.M."/>
            <person name="Honaas L."/>
            <person name="Yang Z."/>
            <person name="Spallek T."/>
            <person name="Conn C.E."/>
            <person name="Ichihashi Y."/>
            <person name="Cheong K."/>
            <person name="Cui S."/>
            <person name="Der J.P."/>
            <person name="Gundlach H."/>
            <person name="Jiao Y."/>
            <person name="Hori C."/>
            <person name="Ishida J.K."/>
            <person name="Kasahara H."/>
            <person name="Kiba T."/>
            <person name="Kim M.S."/>
            <person name="Koo N."/>
            <person name="Laohavisit A."/>
            <person name="Lee Y.H."/>
            <person name="Lumba S."/>
            <person name="McCourt P."/>
            <person name="Mortimer J.C."/>
            <person name="Mutuku J.M."/>
            <person name="Nomura T."/>
            <person name="Sasaki-Sekimoto Y."/>
            <person name="Seto Y."/>
            <person name="Wang Y."/>
            <person name="Wakatake T."/>
            <person name="Sakakibara H."/>
            <person name="Demura T."/>
            <person name="Yamaguchi S."/>
            <person name="Yoneyama K."/>
            <person name="Manabe R.I."/>
            <person name="Nelson D.C."/>
            <person name="Schulman A.H."/>
            <person name="Timko M.P."/>
            <person name="dePamphilis C.W."/>
            <person name="Choi D."/>
            <person name="Shirasu K."/>
        </authorList>
    </citation>
    <scope>NUCLEOTIDE SEQUENCE [LARGE SCALE GENOMIC DNA]</scope>
    <source>
        <strain evidence="7">cv. UVA1</strain>
    </source>
</reference>
<dbReference type="AlphaFoldDB" id="A0A5A7R8U3"/>
<proteinExistence type="predicted"/>
<evidence type="ECO:0000256" key="5">
    <source>
        <dbReference type="ARBA" id="ARBA00023163"/>
    </source>
</evidence>
<keyword evidence="7" id="KW-1185">Reference proteome</keyword>